<evidence type="ECO:0000256" key="1">
    <source>
        <dbReference type="ARBA" id="ARBA00005964"/>
    </source>
</evidence>
<dbReference type="InterPro" id="IPR002018">
    <property type="entry name" value="CarbesteraseB"/>
</dbReference>
<dbReference type="InterPro" id="IPR019826">
    <property type="entry name" value="Carboxylesterase_B_AS"/>
</dbReference>
<dbReference type="OrthoDB" id="408631at2759"/>
<protein>
    <recommendedName>
        <fullName evidence="3">Carboxylic ester hydrolase</fullName>
        <ecNumber evidence="3">3.1.1.-</ecNumber>
    </recommendedName>
</protein>
<keyword evidence="2 3" id="KW-0378">Hydrolase</keyword>
<evidence type="ECO:0000256" key="3">
    <source>
        <dbReference type="RuleBase" id="RU361235"/>
    </source>
</evidence>
<sequence length="599" mass="65696">MKLFPLIARAAAVAGAPIVKTADDGVQFIGINRNGVEVFLGIPYGQDTGGENRFKPPQPFVPEPGTVIDATKPGLACPQQLGQWNAPLTLLNVTEGSTSEDCLNLNIARPKLSANETNPSGMPVMVWIHGGSFWVGSNMEPTHQPDALVMKSYEAREPIIHVAMNYRLGLFGFAQSDSLKEEYSENAGLRDQRLAIEWVRDHIHSFGGNPNRITIFGQSSGGLAVGMQVLAYGGEGGLPFQQAICESQALEPGITGKYTIDAMQRVVDYVGCNPTNGSIHAPEIISCLRQKDTQCLFDASAATLLADAAHNIGDIWLPAVDGDFLPDAPSKLIAEGLFHDATMMMGWTEDDTNPFANFSIANAMDTYHFITSYLPSMPPETLTGWDGSVLGLLKLYPETDFNPPEGTNLTANFYRSARMLRDALMVCQPLYLAQAMHKYGNGVYLYNWNQTLLDPILAPVWNISKLGVVHTSEFAYIYANFSHYNTSDWPFNPTQSDYDLLNRASKTWIDFANYGTTEDINEKPGVLPGLAGWKHAFWRPDDVAAPPKPGYPYIMTIGGPWEGLNPLGGPDSLPEISEQKLVERCGFFNDPAIIPYLDY</sequence>
<dbReference type="GO" id="GO:0052689">
    <property type="term" value="F:carboxylic ester hydrolase activity"/>
    <property type="evidence" value="ECO:0007669"/>
    <property type="project" value="TreeGrafter"/>
</dbReference>
<organism evidence="5 6">
    <name type="scientific">Lentithecium fluviatile CBS 122367</name>
    <dbReference type="NCBI Taxonomy" id="1168545"/>
    <lineage>
        <taxon>Eukaryota</taxon>
        <taxon>Fungi</taxon>
        <taxon>Dikarya</taxon>
        <taxon>Ascomycota</taxon>
        <taxon>Pezizomycotina</taxon>
        <taxon>Dothideomycetes</taxon>
        <taxon>Pleosporomycetidae</taxon>
        <taxon>Pleosporales</taxon>
        <taxon>Massarineae</taxon>
        <taxon>Lentitheciaceae</taxon>
        <taxon>Lentithecium</taxon>
    </lineage>
</organism>
<dbReference type="SUPFAM" id="SSF53474">
    <property type="entry name" value="alpha/beta-Hydrolases"/>
    <property type="match status" value="1"/>
</dbReference>
<accession>A0A6G1IHZ8</accession>
<dbReference type="PANTHER" id="PTHR43918:SF4">
    <property type="entry name" value="CARBOXYLIC ESTER HYDROLASE"/>
    <property type="match status" value="1"/>
</dbReference>
<evidence type="ECO:0000313" key="5">
    <source>
        <dbReference type="EMBL" id="KAF2677857.1"/>
    </source>
</evidence>
<dbReference type="Proteomes" id="UP000799291">
    <property type="component" value="Unassembled WGS sequence"/>
</dbReference>
<evidence type="ECO:0000256" key="2">
    <source>
        <dbReference type="ARBA" id="ARBA00022801"/>
    </source>
</evidence>
<evidence type="ECO:0000313" key="6">
    <source>
        <dbReference type="Proteomes" id="UP000799291"/>
    </source>
</evidence>
<dbReference type="PANTHER" id="PTHR43918">
    <property type="entry name" value="ACETYLCHOLINESTERASE"/>
    <property type="match status" value="1"/>
</dbReference>
<dbReference type="EC" id="3.1.1.-" evidence="3"/>
<dbReference type="PROSITE" id="PS00122">
    <property type="entry name" value="CARBOXYLESTERASE_B_1"/>
    <property type="match status" value="1"/>
</dbReference>
<proteinExistence type="inferred from homology"/>
<comment type="similarity">
    <text evidence="1 3">Belongs to the type-B carboxylesterase/lipase family.</text>
</comment>
<gene>
    <name evidence="5" type="ORF">K458DRAFT_423558</name>
</gene>
<keyword evidence="6" id="KW-1185">Reference proteome</keyword>
<dbReference type="AlphaFoldDB" id="A0A6G1IHZ8"/>
<dbReference type="EMBL" id="MU005617">
    <property type="protein sequence ID" value="KAF2677857.1"/>
    <property type="molecule type" value="Genomic_DNA"/>
</dbReference>
<dbReference type="Pfam" id="PF00135">
    <property type="entry name" value="COesterase"/>
    <property type="match status" value="1"/>
</dbReference>
<dbReference type="InterPro" id="IPR029058">
    <property type="entry name" value="AB_hydrolase_fold"/>
</dbReference>
<reference evidence="5" key="1">
    <citation type="journal article" date="2020" name="Stud. Mycol.">
        <title>101 Dothideomycetes genomes: a test case for predicting lifestyles and emergence of pathogens.</title>
        <authorList>
            <person name="Haridas S."/>
            <person name="Albert R."/>
            <person name="Binder M."/>
            <person name="Bloem J."/>
            <person name="Labutti K."/>
            <person name="Salamov A."/>
            <person name="Andreopoulos B."/>
            <person name="Baker S."/>
            <person name="Barry K."/>
            <person name="Bills G."/>
            <person name="Bluhm B."/>
            <person name="Cannon C."/>
            <person name="Castanera R."/>
            <person name="Culley D."/>
            <person name="Daum C."/>
            <person name="Ezra D."/>
            <person name="Gonzalez J."/>
            <person name="Henrissat B."/>
            <person name="Kuo A."/>
            <person name="Liang C."/>
            <person name="Lipzen A."/>
            <person name="Lutzoni F."/>
            <person name="Magnuson J."/>
            <person name="Mondo S."/>
            <person name="Nolan M."/>
            <person name="Ohm R."/>
            <person name="Pangilinan J."/>
            <person name="Park H.-J."/>
            <person name="Ramirez L."/>
            <person name="Alfaro M."/>
            <person name="Sun H."/>
            <person name="Tritt A."/>
            <person name="Yoshinaga Y."/>
            <person name="Zwiers L.-H."/>
            <person name="Turgeon B."/>
            <person name="Goodwin S."/>
            <person name="Spatafora J."/>
            <person name="Crous P."/>
            <person name="Grigoriev I."/>
        </authorList>
    </citation>
    <scope>NUCLEOTIDE SEQUENCE</scope>
    <source>
        <strain evidence="5">CBS 122367</strain>
    </source>
</reference>
<feature type="domain" description="Carboxylesterase type B" evidence="4">
    <location>
        <begin position="33"/>
        <end position="519"/>
    </location>
</feature>
<dbReference type="InterPro" id="IPR050654">
    <property type="entry name" value="AChE-related_enzymes"/>
</dbReference>
<dbReference type="Gene3D" id="3.40.50.1820">
    <property type="entry name" value="alpha/beta hydrolase"/>
    <property type="match status" value="1"/>
</dbReference>
<evidence type="ECO:0000259" key="4">
    <source>
        <dbReference type="Pfam" id="PF00135"/>
    </source>
</evidence>
<name>A0A6G1IHZ8_9PLEO</name>